<feature type="compositionally biased region" description="Basic and acidic residues" evidence="1">
    <location>
        <begin position="72"/>
        <end position="86"/>
    </location>
</feature>
<evidence type="ECO:0000313" key="2">
    <source>
        <dbReference type="EMBL" id="AWX92642.1"/>
    </source>
</evidence>
<proteinExistence type="predicted"/>
<accession>A0ABN5M4Z5</accession>
<dbReference type="EMBL" id="CP030239">
    <property type="protein sequence ID" value="AWX92642.1"/>
    <property type="molecule type" value="Genomic_DNA"/>
</dbReference>
<evidence type="ECO:0000256" key="1">
    <source>
        <dbReference type="SAM" id="MobiDB-lite"/>
    </source>
</evidence>
<reference evidence="2 3" key="1">
    <citation type="submission" date="2018-06" db="EMBL/GenBank/DDBJ databases">
        <title>Complete genome sequence of Paracoccus mutanolyticus strain RSP-02 isolated from cellulosic waste.</title>
        <authorList>
            <person name="Amrutha R.N."/>
            <person name="Shrivastav A."/>
            <person name="Buddana S.K."/>
            <person name="Deshpande U."/>
            <person name="Prakasham R.S."/>
        </authorList>
    </citation>
    <scope>NUCLEOTIDE SEQUENCE [LARGE SCALE GENOMIC DNA]</scope>
    <source>
        <strain evidence="2 3">RSP-02</strain>
    </source>
</reference>
<evidence type="ECO:0000313" key="3">
    <source>
        <dbReference type="Proteomes" id="UP000249922"/>
    </source>
</evidence>
<feature type="region of interest" description="Disordered" evidence="1">
    <location>
        <begin position="60"/>
        <end position="90"/>
    </location>
</feature>
<name>A0ABN5M4Z5_9RHOB</name>
<gene>
    <name evidence="2" type="ORF">DPM13_03985</name>
</gene>
<protein>
    <submittedName>
        <fullName evidence="2">Uncharacterized protein</fullName>
    </submittedName>
</protein>
<organism evidence="2 3">
    <name type="scientific">Paracoccus mutanolyticus</name>
    <dbReference type="NCBI Taxonomy" id="1499308"/>
    <lineage>
        <taxon>Bacteria</taxon>
        <taxon>Pseudomonadati</taxon>
        <taxon>Pseudomonadota</taxon>
        <taxon>Alphaproteobacteria</taxon>
        <taxon>Rhodobacterales</taxon>
        <taxon>Paracoccaceae</taxon>
        <taxon>Paracoccus</taxon>
    </lineage>
</organism>
<dbReference type="Proteomes" id="UP000249922">
    <property type="component" value="Chromosome"/>
</dbReference>
<dbReference type="Gene3D" id="3.40.50.2300">
    <property type="match status" value="1"/>
</dbReference>
<keyword evidence="3" id="KW-1185">Reference proteome</keyword>
<sequence length="128" mass="14540">MRARSQANGCRRADDDTGICQPRRATKLARQWYDTEQVDSIMELTTSSVGLAVQALSLEKKKMTSDTGAATRTDRQAQRQEDEQRQRAARVPKGIRGLWGWFRARTQSSACRSGWKCKTRSSMPYSRP</sequence>